<protein>
    <recommendedName>
        <fullName evidence="3">ferredoxin--NADP(+) reductase</fullName>
        <ecNumber evidence="3">1.18.1.2</ecNumber>
    </recommendedName>
</protein>
<evidence type="ECO:0000256" key="3">
    <source>
        <dbReference type="ARBA" id="ARBA00013223"/>
    </source>
</evidence>
<dbReference type="EC" id="1.18.1.2" evidence="3"/>
<keyword evidence="7" id="KW-0560">Oxidoreductase</keyword>
<dbReference type="GO" id="GO:0004324">
    <property type="term" value="F:ferredoxin-NADP+ reductase activity"/>
    <property type="evidence" value="ECO:0007669"/>
    <property type="project" value="UniProtKB-EC"/>
</dbReference>
<feature type="binding site" evidence="10">
    <location>
        <begin position="201"/>
        <end position="202"/>
    </location>
    <ligand>
        <name>NADP(+)</name>
        <dbReference type="ChEBI" id="CHEBI:58349"/>
    </ligand>
</feature>
<name>A0A3G9IRB5_9ACTN</name>
<dbReference type="InterPro" id="IPR021163">
    <property type="entry name" value="Ferredox_Rdtase_adrenod"/>
</dbReference>
<keyword evidence="13" id="KW-1185">Reference proteome</keyword>
<organism evidence="12 13">
    <name type="scientific">Nocardioides baekrokdamisoli</name>
    <dbReference type="NCBI Taxonomy" id="1804624"/>
    <lineage>
        <taxon>Bacteria</taxon>
        <taxon>Bacillati</taxon>
        <taxon>Actinomycetota</taxon>
        <taxon>Actinomycetes</taxon>
        <taxon>Propionibacteriales</taxon>
        <taxon>Nocardioidaceae</taxon>
        <taxon>Nocardioides</taxon>
    </lineage>
</organism>
<feature type="domain" description="FAD/NAD(P)-binding" evidence="11">
    <location>
        <begin position="6"/>
        <end position="188"/>
    </location>
</feature>
<dbReference type="Gene3D" id="3.50.50.60">
    <property type="entry name" value="FAD/NAD(P)-binding domain"/>
    <property type="match status" value="1"/>
</dbReference>
<evidence type="ECO:0000256" key="9">
    <source>
        <dbReference type="PIRSR" id="PIRSR000362-1"/>
    </source>
</evidence>
<dbReference type="KEGG" id="nbe:Back2_28020"/>
<dbReference type="Proteomes" id="UP000271573">
    <property type="component" value="Chromosome"/>
</dbReference>
<keyword evidence="6 10" id="KW-0521">NADP</keyword>
<proteinExistence type="inferred from homology"/>
<dbReference type="OrthoDB" id="289202at2"/>
<dbReference type="Pfam" id="PF07992">
    <property type="entry name" value="Pyr_redox_2"/>
    <property type="match status" value="1"/>
</dbReference>
<dbReference type="PANTHER" id="PTHR48467">
    <property type="entry name" value="GLUTAMATE SYNTHASE 1 [NADH], CHLOROPLASTIC-LIKE"/>
    <property type="match status" value="1"/>
</dbReference>
<feature type="binding site" evidence="9">
    <location>
        <begin position="374"/>
        <end position="376"/>
    </location>
    <ligand>
        <name>FAD</name>
        <dbReference type="ChEBI" id="CHEBI:57692"/>
    </ligand>
</feature>
<dbReference type="RefSeq" id="WP_125569810.1">
    <property type="nucleotide sequence ID" value="NZ_AP019307.1"/>
</dbReference>
<dbReference type="InterPro" id="IPR055275">
    <property type="entry name" value="Ferredox_Rdtase"/>
</dbReference>
<feature type="binding site" evidence="9">
    <location>
        <position position="49"/>
    </location>
    <ligand>
        <name>FAD</name>
        <dbReference type="ChEBI" id="CHEBI:57692"/>
    </ligand>
</feature>
<accession>A0A3G9IRB5</accession>
<evidence type="ECO:0000256" key="6">
    <source>
        <dbReference type="ARBA" id="ARBA00022857"/>
    </source>
</evidence>
<gene>
    <name evidence="12" type="ORF">Back2_28020</name>
</gene>
<dbReference type="PIRSF" id="PIRSF000362">
    <property type="entry name" value="FNR"/>
    <property type="match status" value="1"/>
</dbReference>
<comment type="cofactor">
    <cofactor evidence="1 9">
        <name>FAD</name>
        <dbReference type="ChEBI" id="CHEBI:57692"/>
    </cofactor>
</comment>
<feature type="binding site" evidence="9">
    <location>
        <position position="367"/>
    </location>
    <ligand>
        <name>FAD</name>
        <dbReference type="ChEBI" id="CHEBI:57692"/>
    </ligand>
</feature>
<evidence type="ECO:0000256" key="10">
    <source>
        <dbReference type="PIRSR" id="PIRSR000362-2"/>
    </source>
</evidence>
<feature type="binding site" evidence="10">
    <location>
        <position position="213"/>
    </location>
    <ligand>
        <name>NADP(+)</name>
        <dbReference type="ChEBI" id="CHEBI:58349"/>
    </ligand>
</feature>
<dbReference type="EMBL" id="AP019307">
    <property type="protein sequence ID" value="BBH18515.1"/>
    <property type="molecule type" value="Genomic_DNA"/>
</dbReference>
<evidence type="ECO:0000256" key="2">
    <source>
        <dbReference type="ARBA" id="ARBA00008312"/>
    </source>
</evidence>
<evidence type="ECO:0000313" key="13">
    <source>
        <dbReference type="Proteomes" id="UP000271573"/>
    </source>
</evidence>
<dbReference type="AlphaFoldDB" id="A0A3G9IRB5"/>
<comment type="catalytic activity">
    <reaction evidence="8">
        <text>2 reduced [2Fe-2S]-[ferredoxin] + NADP(+) + H(+) = 2 oxidized [2Fe-2S]-[ferredoxin] + NADPH</text>
        <dbReference type="Rhea" id="RHEA:20125"/>
        <dbReference type="Rhea" id="RHEA-COMP:10000"/>
        <dbReference type="Rhea" id="RHEA-COMP:10001"/>
        <dbReference type="ChEBI" id="CHEBI:15378"/>
        <dbReference type="ChEBI" id="CHEBI:33737"/>
        <dbReference type="ChEBI" id="CHEBI:33738"/>
        <dbReference type="ChEBI" id="CHEBI:57783"/>
        <dbReference type="ChEBI" id="CHEBI:58349"/>
        <dbReference type="EC" id="1.18.1.2"/>
    </reaction>
</comment>
<dbReference type="SUPFAM" id="SSF51971">
    <property type="entry name" value="Nucleotide-binding domain"/>
    <property type="match status" value="2"/>
</dbReference>
<feature type="binding site" evidence="9">
    <location>
        <position position="15"/>
    </location>
    <ligand>
        <name>FAD</name>
        <dbReference type="ChEBI" id="CHEBI:57692"/>
    </ligand>
</feature>
<evidence type="ECO:0000259" key="11">
    <source>
        <dbReference type="Pfam" id="PF07992"/>
    </source>
</evidence>
<evidence type="ECO:0000256" key="8">
    <source>
        <dbReference type="ARBA" id="ARBA00047776"/>
    </source>
</evidence>
<dbReference type="InterPro" id="IPR023753">
    <property type="entry name" value="FAD/NAD-binding_dom"/>
</dbReference>
<evidence type="ECO:0000256" key="5">
    <source>
        <dbReference type="ARBA" id="ARBA00022827"/>
    </source>
</evidence>
<evidence type="ECO:0000256" key="1">
    <source>
        <dbReference type="ARBA" id="ARBA00001974"/>
    </source>
</evidence>
<evidence type="ECO:0000256" key="7">
    <source>
        <dbReference type="ARBA" id="ARBA00023002"/>
    </source>
</evidence>
<keyword evidence="4" id="KW-0285">Flavoprotein</keyword>
<dbReference type="Gene3D" id="3.40.50.720">
    <property type="entry name" value="NAD(P)-binding Rossmann-like Domain"/>
    <property type="match status" value="1"/>
</dbReference>
<dbReference type="PANTHER" id="PTHR48467:SF1">
    <property type="entry name" value="GLUTAMATE SYNTHASE 1 [NADH], CHLOROPLASTIC-LIKE"/>
    <property type="match status" value="1"/>
</dbReference>
<dbReference type="PRINTS" id="PR00419">
    <property type="entry name" value="ADXRDTASE"/>
</dbReference>
<reference evidence="12 13" key="1">
    <citation type="submission" date="2018-11" db="EMBL/GenBank/DDBJ databases">
        <title>Complete genome sequence of Nocardioides baekrokdamisoli strain KCTC 39748.</title>
        <authorList>
            <person name="Kang S.W."/>
            <person name="Lee K.C."/>
            <person name="Kim K.K."/>
            <person name="Kim J.S."/>
            <person name="Kim D.S."/>
            <person name="Ko S.H."/>
            <person name="Yang S.H."/>
            <person name="Shin Y.K."/>
            <person name="Lee J.S."/>
        </authorList>
    </citation>
    <scope>NUCLEOTIDE SEQUENCE [LARGE SCALE GENOMIC DNA]</scope>
    <source>
        <strain evidence="12 13">KCTC 39748</strain>
    </source>
</reference>
<comment type="similarity">
    <text evidence="2">Belongs to the ferredoxin--NADP reductase type 1 family.</text>
</comment>
<evidence type="ECO:0000313" key="12">
    <source>
        <dbReference type="EMBL" id="BBH18515.1"/>
    </source>
</evidence>
<keyword evidence="5 9" id="KW-0274">FAD</keyword>
<feature type="binding site" evidence="10">
    <location>
        <position position="374"/>
    </location>
    <ligand>
        <name>NADP(+)</name>
        <dbReference type="ChEBI" id="CHEBI:58349"/>
    </ligand>
</feature>
<dbReference type="InterPro" id="IPR036188">
    <property type="entry name" value="FAD/NAD-bd_sf"/>
</dbReference>
<evidence type="ECO:0000256" key="4">
    <source>
        <dbReference type="ARBA" id="ARBA00022630"/>
    </source>
</evidence>
<sequence length="457" mass="50154">MSKHLRVAVVGAGPAGIYASDILVKSELPEGYDSVSVDILEADPTPFGLIRYGVAPDHPRIKEIVKALHRVMSQDNVHFYGNVVFGKDLDLADLHGLYDAVVFATGARRDRELEIPGIDLEGSFGAADFVSWYDGHPEAPREWTFDPTAESVAVLGVGNVALDVARILAKTADELLTTDIPDNVYRGLRTNATKDVHVFARRGPAQAKFSPMELRELNHSPNIDVIVHGEGFEFDEGSEQALRDHKAQKLVVDVLFRYLDDYMEDKLKGAAHRIHIHFLQNPVEVLGEDGKVVALRTEITEFDGTGNVRGTGEFVDTPVQAVYRAVGYYSDPLLGLPFNEAAGVVPNDGGRVLLDGDPVPRTYVTGWIKRGPVGLIGHTKSDAQETVRRLLEDAAASAEMGALGGEVTRFLDERDVAYTTWDGWLALDHHERHLGGAARERVKVVARDEMVRIARAL</sequence>
<feature type="binding site" evidence="9">
    <location>
        <position position="41"/>
    </location>
    <ligand>
        <name>FAD</name>
        <dbReference type="ChEBI" id="CHEBI:57692"/>
    </ligand>
</feature>